<feature type="compositionally biased region" description="Polar residues" evidence="1">
    <location>
        <begin position="190"/>
        <end position="219"/>
    </location>
</feature>
<dbReference type="AlphaFoldDB" id="A0A0F4YEZ8"/>
<protein>
    <recommendedName>
        <fullName evidence="5">Cell wall protein</fullName>
    </recommendedName>
</protein>
<dbReference type="RefSeq" id="XP_013323321.1">
    <property type="nucleotide sequence ID" value="XM_013467867.1"/>
</dbReference>
<sequence>MRFNVALALLLASGPLTVLAAPMPQQQDGRNGVLANVDKAVNDAVSRANDVAAANGGTPQLTNVPGVPTVLGDTGAVAPTGSDKGKSRRQLPLDALGSVTGALGELGGVNPLGQGQGSAGSASHSPQFSRRQAEDPEDIDSPEINVPGVPVVVGDKGKNRRQSLDASGSLSGTLDGLGGVNPLGEGQGSTGSASPSPQLSRRQAQGSGSDTAPSTPEGNGSTSSSPLGGSPLGGSPLGGSSPLSGLGFLTLCGCTL</sequence>
<dbReference type="Proteomes" id="UP000053958">
    <property type="component" value="Unassembled WGS sequence"/>
</dbReference>
<feature type="region of interest" description="Disordered" evidence="1">
    <location>
        <begin position="107"/>
        <end position="243"/>
    </location>
</feature>
<dbReference type="GeneID" id="25321622"/>
<accession>A0A0F4YEZ8</accession>
<organism evidence="3 4">
    <name type="scientific">Rasamsonia emersonii (strain ATCC 16479 / CBS 393.64 / IMI 116815)</name>
    <dbReference type="NCBI Taxonomy" id="1408163"/>
    <lineage>
        <taxon>Eukaryota</taxon>
        <taxon>Fungi</taxon>
        <taxon>Dikarya</taxon>
        <taxon>Ascomycota</taxon>
        <taxon>Pezizomycotina</taxon>
        <taxon>Eurotiomycetes</taxon>
        <taxon>Eurotiomycetidae</taxon>
        <taxon>Eurotiales</taxon>
        <taxon>Trichocomaceae</taxon>
        <taxon>Rasamsonia</taxon>
    </lineage>
</organism>
<evidence type="ECO:0000256" key="1">
    <source>
        <dbReference type="SAM" id="MobiDB-lite"/>
    </source>
</evidence>
<keyword evidence="2" id="KW-0732">Signal</keyword>
<evidence type="ECO:0000313" key="3">
    <source>
        <dbReference type="EMBL" id="KKA16709.1"/>
    </source>
</evidence>
<evidence type="ECO:0000256" key="2">
    <source>
        <dbReference type="SAM" id="SignalP"/>
    </source>
</evidence>
<feature type="chain" id="PRO_5002481463" description="Cell wall protein" evidence="2">
    <location>
        <begin position="21"/>
        <end position="256"/>
    </location>
</feature>
<comment type="caution">
    <text evidence="3">The sequence shown here is derived from an EMBL/GenBank/DDBJ whole genome shotgun (WGS) entry which is preliminary data.</text>
</comment>
<proteinExistence type="predicted"/>
<feature type="region of interest" description="Disordered" evidence="1">
    <location>
        <begin position="72"/>
        <end position="91"/>
    </location>
</feature>
<feature type="compositionally biased region" description="Gly residues" evidence="1">
    <location>
        <begin position="175"/>
        <end position="189"/>
    </location>
</feature>
<evidence type="ECO:0000313" key="4">
    <source>
        <dbReference type="Proteomes" id="UP000053958"/>
    </source>
</evidence>
<feature type="signal peptide" evidence="2">
    <location>
        <begin position="1"/>
        <end position="20"/>
    </location>
</feature>
<keyword evidence="4" id="KW-1185">Reference proteome</keyword>
<evidence type="ECO:0008006" key="5">
    <source>
        <dbReference type="Google" id="ProtNLM"/>
    </source>
</evidence>
<feature type="compositionally biased region" description="Low complexity" evidence="1">
    <location>
        <begin position="164"/>
        <end position="174"/>
    </location>
</feature>
<dbReference type="EMBL" id="LASV01000742">
    <property type="protein sequence ID" value="KKA16709.1"/>
    <property type="molecule type" value="Genomic_DNA"/>
</dbReference>
<gene>
    <name evidence="3" type="ORF">T310_9690</name>
</gene>
<reference evidence="3 4" key="1">
    <citation type="submission" date="2015-04" db="EMBL/GenBank/DDBJ databases">
        <authorList>
            <person name="Heijne W.H."/>
            <person name="Fedorova N.D."/>
            <person name="Nierman W.C."/>
            <person name="Vollebregt A.W."/>
            <person name="Zhao Z."/>
            <person name="Wu L."/>
            <person name="Kumar M."/>
            <person name="Stam H."/>
            <person name="van den Berg M.A."/>
            <person name="Pel H.J."/>
        </authorList>
    </citation>
    <scope>NUCLEOTIDE SEQUENCE [LARGE SCALE GENOMIC DNA]</scope>
    <source>
        <strain evidence="3 4">CBS 393.64</strain>
    </source>
</reference>
<name>A0A0F4YEZ8_RASE3</name>
<feature type="compositionally biased region" description="Low complexity" evidence="1">
    <location>
        <begin position="220"/>
        <end position="229"/>
    </location>
</feature>